<evidence type="ECO:0000256" key="1">
    <source>
        <dbReference type="ARBA" id="ARBA00000553"/>
    </source>
</evidence>
<dbReference type="Pfam" id="PF02578">
    <property type="entry name" value="Cu-oxidase_4"/>
    <property type="match status" value="1"/>
</dbReference>
<keyword evidence="12" id="KW-1185">Reference proteome</keyword>
<comment type="similarity">
    <text evidence="2 10">Belongs to the purine nucleoside phosphorylase YfiH/LACC1 family.</text>
</comment>
<dbReference type="SUPFAM" id="SSF64438">
    <property type="entry name" value="CNF1/YfiH-like putative cysteine hydrolases"/>
    <property type="match status" value="1"/>
</dbReference>
<evidence type="ECO:0000256" key="10">
    <source>
        <dbReference type="RuleBase" id="RU361274"/>
    </source>
</evidence>
<dbReference type="RefSeq" id="WP_289402393.1">
    <property type="nucleotide sequence ID" value="NZ_JAQIBC010000009.1"/>
</dbReference>
<comment type="catalytic activity">
    <reaction evidence="7">
        <text>adenosine + H2O + H(+) = inosine + NH4(+)</text>
        <dbReference type="Rhea" id="RHEA:24408"/>
        <dbReference type="ChEBI" id="CHEBI:15377"/>
        <dbReference type="ChEBI" id="CHEBI:15378"/>
        <dbReference type="ChEBI" id="CHEBI:16335"/>
        <dbReference type="ChEBI" id="CHEBI:17596"/>
        <dbReference type="ChEBI" id="CHEBI:28938"/>
        <dbReference type="EC" id="3.5.4.4"/>
    </reaction>
    <physiologicalReaction direction="left-to-right" evidence="7">
        <dbReference type="Rhea" id="RHEA:24409"/>
    </physiologicalReaction>
</comment>
<name>A0ABT7QTT8_9BACT</name>
<evidence type="ECO:0000313" key="12">
    <source>
        <dbReference type="Proteomes" id="UP001169066"/>
    </source>
</evidence>
<evidence type="ECO:0000256" key="9">
    <source>
        <dbReference type="ARBA" id="ARBA00049893"/>
    </source>
</evidence>
<dbReference type="NCBIfam" id="TIGR00726">
    <property type="entry name" value="peptidoglycan editing factor PgeF"/>
    <property type="match status" value="1"/>
</dbReference>
<evidence type="ECO:0000256" key="3">
    <source>
        <dbReference type="ARBA" id="ARBA00022679"/>
    </source>
</evidence>
<evidence type="ECO:0000256" key="2">
    <source>
        <dbReference type="ARBA" id="ARBA00007353"/>
    </source>
</evidence>
<comment type="catalytic activity">
    <reaction evidence="8">
        <text>adenosine + phosphate = alpha-D-ribose 1-phosphate + adenine</text>
        <dbReference type="Rhea" id="RHEA:27642"/>
        <dbReference type="ChEBI" id="CHEBI:16335"/>
        <dbReference type="ChEBI" id="CHEBI:16708"/>
        <dbReference type="ChEBI" id="CHEBI:43474"/>
        <dbReference type="ChEBI" id="CHEBI:57720"/>
        <dbReference type="EC" id="2.4.2.1"/>
    </reaction>
    <physiologicalReaction direction="left-to-right" evidence="8">
        <dbReference type="Rhea" id="RHEA:27643"/>
    </physiologicalReaction>
</comment>
<keyword evidence="5" id="KW-0378">Hydrolase</keyword>
<comment type="caution">
    <text evidence="11">The sequence shown here is derived from an EMBL/GenBank/DDBJ whole genome shotgun (WGS) entry which is preliminary data.</text>
</comment>
<dbReference type="InterPro" id="IPR038371">
    <property type="entry name" value="Cu_polyphenol_OxRdtase_sf"/>
</dbReference>
<proteinExistence type="inferred from homology"/>
<dbReference type="PANTHER" id="PTHR30616">
    <property type="entry name" value="UNCHARACTERIZED PROTEIN YFIH"/>
    <property type="match status" value="1"/>
</dbReference>
<dbReference type="Gene3D" id="3.60.140.10">
    <property type="entry name" value="CNF1/YfiH-like putative cysteine hydrolases"/>
    <property type="match status" value="1"/>
</dbReference>
<evidence type="ECO:0000256" key="4">
    <source>
        <dbReference type="ARBA" id="ARBA00022723"/>
    </source>
</evidence>
<comment type="catalytic activity">
    <reaction evidence="1">
        <text>inosine + phosphate = alpha-D-ribose 1-phosphate + hypoxanthine</text>
        <dbReference type="Rhea" id="RHEA:27646"/>
        <dbReference type="ChEBI" id="CHEBI:17368"/>
        <dbReference type="ChEBI" id="CHEBI:17596"/>
        <dbReference type="ChEBI" id="CHEBI:43474"/>
        <dbReference type="ChEBI" id="CHEBI:57720"/>
        <dbReference type="EC" id="2.4.2.1"/>
    </reaction>
    <physiologicalReaction direction="left-to-right" evidence="1">
        <dbReference type="Rhea" id="RHEA:27647"/>
    </physiologicalReaction>
</comment>
<dbReference type="EMBL" id="JAQIBC010000009">
    <property type="protein sequence ID" value="MDM5264498.1"/>
    <property type="molecule type" value="Genomic_DNA"/>
</dbReference>
<comment type="catalytic activity">
    <reaction evidence="9">
        <text>S-methyl-5'-thioadenosine + phosphate = 5-(methylsulfanyl)-alpha-D-ribose 1-phosphate + adenine</text>
        <dbReference type="Rhea" id="RHEA:11852"/>
        <dbReference type="ChEBI" id="CHEBI:16708"/>
        <dbReference type="ChEBI" id="CHEBI:17509"/>
        <dbReference type="ChEBI" id="CHEBI:43474"/>
        <dbReference type="ChEBI" id="CHEBI:58533"/>
        <dbReference type="EC" id="2.4.2.28"/>
    </reaction>
    <physiologicalReaction direction="left-to-right" evidence="9">
        <dbReference type="Rhea" id="RHEA:11853"/>
    </physiologicalReaction>
</comment>
<evidence type="ECO:0000256" key="6">
    <source>
        <dbReference type="ARBA" id="ARBA00022833"/>
    </source>
</evidence>
<accession>A0ABT7QTT8</accession>
<evidence type="ECO:0000313" key="11">
    <source>
        <dbReference type="EMBL" id="MDM5264498.1"/>
    </source>
</evidence>
<evidence type="ECO:0000256" key="5">
    <source>
        <dbReference type="ARBA" id="ARBA00022801"/>
    </source>
</evidence>
<keyword evidence="6" id="KW-0862">Zinc</keyword>
<keyword evidence="4" id="KW-0479">Metal-binding</keyword>
<dbReference type="InterPro" id="IPR011324">
    <property type="entry name" value="Cytotoxic_necrot_fac-like_cat"/>
</dbReference>
<sequence>MLDFFTFTHFKKSPSLLHAVTTKSNDLPYTFSLALHTGEDADNIIANRKRLSSLLQSNELLHYIVADQTHSDNIKIITQKETKGWKSLSDAIEDCDALITDLKGVMLNILTADCVPILLYDEKKEVVAAVHAGWKGTKAQIASKTVQKMVETYGSDPKDIIAGVAPSIGRCCYEVGEEVAAHFSNMPEGFTPKGEKYMLDLPLINKQQLLDAGLQEKNIEMSHVCTACHVERFFSYRKEKGCSGRFMSMISMKNSKR</sequence>
<organism evidence="11 12">
    <name type="scientific">Sulfurovum xiamenensis</name>
    <dbReference type="NCBI Taxonomy" id="3019066"/>
    <lineage>
        <taxon>Bacteria</taxon>
        <taxon>Pseudomonadati</taxon>
        <taxon>Campylobacterota</taxon>
        <taxon>Epsilonproteobacteria</taxon>
        <taxon>Campylobacterales</taxon>
        <taxon>Sulfurovaceae</taxon>
        <taxon>Sulfurovum</taxon>
    </lineage>
</organism>
<dbReference type="InterPro" id="IPR003730">
    <property type="entry name" value="Cu_polyphenol_OxRdtase"/>
</dbReference>
<dbReference type="PANTHER" id="PTHR30616:SF2">
    <property type="entry name" value="PURINE NUCLEOSIDE PHOSPHORYLASE LACC1"/>
    <property type="match status" value="1"/>
</dbReference>
<gene>
    <name evidence="11" type="primary">pgeF</name>
    <name evidence="11" type="ORF">PF327_09845</name>
</gene>
<reference evidence="11" key="1">
    <citation type="submission" date="2023-01" db="EMBL/GenBank/DDBJ databases">
        <title>Sulfurovum sp. XTW-4 genome assembly.</title>
        <authorList>
            <person name="Wang J."/>
        </authorList>
    </citation>
    <scope>NUCLEOTIDE SEQUENCE</scope>
    <source>
        <strain evidence="11">XTW-4</strain>
    </source>
</reference>
<protein>
    <recommendedName>
        <fullName evidence="10">Purine nucleoside phosphorylase</fullName>
    </recommendedName>
</protein>
<evidence type="ECO:0000256" key="8">
    <source>
        <dbReference type="ARBA" id="ARBA00048968"/>
    </source>
</evidence>
<keyword evidence="3" id="KW-0808">Transferase</keyword>
<evidence type="ECO:0000256" key="7">
    <source>
        <dbReference type="ARBA" id="ARBA00047989"/>
    </source>
</evidence>
<dbReference type="CDD" id="cd16833">
    <property type="entry name" value="YfiH"/>
    <property type="match status" value="1"/>
</dbReference>
<dbReference type="Proteomes" id="UP001169066">
    <property type="component" value="Unassembled WGS sequence"/>
</dbReference>